<dbReference type="InterPro" id="IPR019004">
    <property type="entry name" value="YqeY/Aim41"/>
</dbReference>
<dbReference type="EMBL" id="MGHU01000037">
    <property type="protein sequence ID" value="OGM76979.1"/>
    <property type="molecule type" value="Genomic_DNA"/>
</dbReference>
<comment type="caution">
    <text evidence="1">The sequence shown here is derived from an EMBL/GenBank/DDBJ whole genome shotgun (WGS) entry which is preliminary data.</text>
</comment>
<name>A0A1F8CM82_9BACT</name>
<dbReference type="InterPro" id="IPR003789">
    <property type="entry name" value="Asn/Gln_tRNA_amidoTrase-B-like"/>
</dbReference>
<protein>
    <recommendedName>
        <fullName evidence="3">Glutamyl-tRNA amidotransferase</fullName>
    </recommendedName>
</protein>
<dbReference type="InterPro" id="IPR042184">
    <property type="entry name" value="YqeY/Aim41_N"/>
</dbReference>
<dbReference type="AlphaFoldDB" id="A0A1F8CM82"/>
<dbReference type="Pfam" id="PF09424">
    <property type="entry name" value="YqeY"/>
    <property type="match status" value="1"/>
</dbReference>
<proteinExistence type="predicted"/>
<dbReference type="Proteomes" id="UP000179241">
    <property type="component" value="Unassembled WGS sequence"/>
</dbReference>
<dbReference type="PANTHER" id="PTHR28055">
    <property type="entry name" value="ALTERED INHERITANCE OF MITOCHONDRIA PROTEIN 41, MITOCHONDRIAL"/>
    <property type="match status" value="1"/>
</dbReference>
<dbReference type="InterPro" id="IPR023168">
    <property type="entry name" value="GatB_Yqey_C_2"/>
</dbReference>
<dbReference type="SUPFAM" id="SSF89095">
    <property type="entry name" value="GatB/YqeY motif"/>
    <property type="match status" value="1"/>
</dbReference>
<dbReference type="Gene3D" id="1.10.10.410">
    <property type="match status" value="1"/>
</dbReference>
<evidence type="ECO:0000313" key="1">
    <source>
        <dbReference type="EMBL" id="OGM76979.1"/>
    </source>
</evidence>
<accession>A0A1F8CM82</accession>
<dbReference type="GO" id="GO:0016884">
    <property type="term" value="F:carbon-nitrogen ligase activity, with glutamine as amido-N-donor"/>
    <property type="evidence" value="ECO:0007669"/>
    <property type="project" value="InterPro"/>
</dbReference>
<gene>
    <name evidence="1" type="ORF">A2188_00500</name>
</gene>
<evidence type="ECO:0008006" key="3">
    <source>
        <dbReference type="Google" id="ProtNLM"/>
    </source>
</evidence>
<sequence>MIATAITNLIGEALKAHDEVRLSTLRMLSSALNYEKIAKQHELSTDEEIVVVRKEAKKRKDAIEAFRQAQGKPTSSLTPLEDRIKKEEAELKILAEYLPVEMADEELEKLVIEAIAQTGATQMSDMGRVIGIVMGKTGGKADGSRVSAMVKAKLTA</sequence>
<dbReference type="Gene3D" id="1.10.1510.10">
    <property type="entry name" value="Uncharacterised protein YqeY/AIM41 PF09424, N-terminal domain"/>
    <property type="match status" value="1"/>
</dbReference>
<dbReference type="PANTHER" id="PTHR28055:SF1">
    <property type="entry name" value="ALTERED INHERITANCE OF MITOCHONDRIA PROTEIN 41, MITOCHONDRIAL"/>
    <property type="match status" value="1"/>
</dbReference>
<organism evidence="1 2">
    <name type="scientific">Candidatus Woesebacteria bacterium RIFOXYA1_FULL_43_9</name>
    <dbReference type="NCBI Taxonomy" id="1802534"/>
    <lineage>
        <taxon>Bacteria</taxon>
        <taxon>Candidatus Woeseibacteriota</taxon>
    </lineage>
</organism>
<evidence type="ECO:0000313" key="2">
    <source>
        <dbReference type="Proteomes" id="UP000179241"/>
    </source>
</evidence>
<reference evidence="1 2" key="1">
    <citation type="journal article" date="2016" name="Nat. Commun.">
        <title>Thousands of microbial genomes shed light on interconnected biogeochemical processes in an aquifer system.</title>
        <authorList>
            <person name="Anantharaman K."/>
            <person name="Brown C.T."/>
            <person name="Hug L.A."/>
            <person name="Sharon I."/>
            <person name="Castelle C.J."/>
            <person name="Probst A.J."/>
            <person name="Thomas B.C."/>
            <person name="Singh A."/>
            <person name="Wilkins M.J."/>
            <person name="Karaoz U."/>
            <person name="Brodie E.L."/>
            <person name="Williams K.H."/>
            <person name="Hubbard S.S."/>
            <person name="Banfield J.F."/>
        </authorList>
    </citation>
    <scope>NUCLEOTIDE SEQUENCE [LARGE SCALE GENOMIC DNA]</scope>
</reference>